<feature type="compositionally biased region" description="Basic and acidic residues" evidence="10">
    <location>
        <begin position="283"/>
        <end position="300"/>
    </location>
</feature>
<evidence type="ECO:0000256" key="6">
    <source>
        <dbReference type="ARBA" id="ARBA00023054"/>
    </source>
</evidence>
<dbReference type="GO" id="GO:0015031">
    <property type="term" value="P:protein transport"/>
    <property type="evidence" value="ECO:0007669"/>
    <property type="project" value="UniProtKB-KW"/>
</dbReference>
<dbReference type="AlphaFoldDB" id="A0A6G1CVB8"/>
<feature type="region of interest" description="Disordered" evidence="10">
    <location>
        <begin position="1"/>
        <end position="33"/>
    </location>
</feature>
<feature type="region of interest" description="Disordered" evidence="10">
    <location>
        <begin position="701"/>
        <end position="729"/>
    </location>
</feature>
<reference evidence="13 14" key="1">
    <citation type="submission" date="2019-11" db="EMBL/GenBank/DDBJ databases">
        <title>Whole genome sequence of Oryza granulata.</title>
        <authorList>
            <person name="Li W."/>
        </authorList>
    </citation>
    <scope>NUCLEOTIDE SEQUENCE [LARGE SCALE GENOMIC DNA]</scope>
    <source>
        <strain evidence="14">cv. Menghai</strain>
        <tissue evidence="13">Leaf</tissue>
    </source>
</reference>
<keyword evidence="4" id="KW-0963">Cytoplasm</keyword>
<feature type="domain" description="PX" evidence="11">
    <location>
        <begin position="62"/>
        <end position="181"/>
    </location>
</feature>
<name>A0A6G1CVB8_9ORYZ</name>
<evidence type="ECO:0000256" key="10">
    <source>
        <dbReference type="SAM" id="MobiDB-lite"/>
    </source>
</evidence>
<dbReference type="Pfam" id="PF00787">
    <property type="entry name" value="PX"/>
    <property type="match status" value="1"/>
</dbReference>
<dbReference type="Gene3D" id="1.10.8.10">
    <property type="entry name" value="DNA helicase RuvA subunit, C-terminal domain"/>
    <property type="match status" value="1"/>
</dbReference>
<dbReference type="Pfam" id="PF02845">
    <property type="entry name" value="CUE"/>
    <property type="match status" value="1"/>
</dbReference>
<comment type="caution">
    <text evidence="13">The sequence shown here is derived from an EMBL/GenBank/DDBJ whole genome shotgun (WGS) entry which is preliminary data.</text>
</comment>
<feature type="compositionally biased region" description="Polar residues" evidence="10">
    <location>
        <begin position="190"/>
        <end position="206"/>
    </location>
</feature>
<proteinExistence type="predicted"/>
<evidence type="ECO:0008006" key="15">
    <source>
        <dbReference type="Google" id="ProtNLM"/>
    </source>
</evidence>
<evidence type="ECO:0000259" key="12">
    <source>
        <dbReference type="PROSITE" id="PS51140"/>
    </source>
</evidence>
<feature type="region of interest" description="Disordered" evidence="10">
    <location>
        <begin position="623"/>
        <end position="649"/>
    </location>
</feature>
<evidence type="ECO:0000256" key="3">
    <source>
        <dbReference type="ARBA" id="ARBA00022448"/>
    </source>
</evidence>
<dbReference type="Gene3D" id="3.30.1520.10">
    <property type="entry name" value="Phox-like domain"/>
    <property type="match status" value="1"/>
</dbReference>
<keyword evidence="3" id="KW-0813">Transport</keyword>
<dbReference type="GO" id="GO:0043130">
    <property type="term" value="F:ubiquitin binding"/>
    <property type="evidence" value="ECO:0007669"/>
    <property type="project" value="InterPro"/>
</dbReference>
<sequence length="968" mass="108131">MATSLSAGRKKALSPPKHRHDGTSGLPLGMDWSPPPKRWEGRNTIWPHNPQTGWSYCVMIPSWIAQTPEASVTPDNFLKSVVFYRIHVGIQSPEGISSSHGVLRRFSDFLKLYSDLKQAYPKKGIPAAPPKHAFSRINSSRVLLEERRNALEEWMQKLLSDIELSRSAPVAAFLELEAAARSYFQDWNQRPSEAGTSAKSSTNSSLCPDEHGSGVLAESSQMNSAHARGTVLTGATGNGVLGDSILDQSNERVSSMLNHRKENHVFLEHGVRNGSIETYKGVVPEEDHDSNPGHARKDSAESIGSDLSSLRGSELSVPGVSNSLWDGPVDLPSGIDGHSQTEQFSGLDMQLLYDVAAQVILPADQRQKLNRLLITMGRRSATAKTDMEDLIARVNQEVAVKEYLTTKVKDLEVELEATKQKGREILQQAILAEREKITQMQWDMDELRRKNSEMESSLKIEQNEKNRVQSEKTTASGENEMLLEELELKRKEVESLQQQLGEVEAKSKADIKVLVKEVKSLRNSQKEMKKVLNQYHEEKTELERIVNREKQRSTRARLSREKILHECRLLRERLQECTAKFLADEQDHMTIDPSSLPDALDLVTTSDNRIRLLVAEAQLLARDDEQGSSDDGDNSDGKSSVTMSSEDAYVTDEETTKMLSDLLIDSAQLRLRLNSLIRNAVNTAVKTEKEVCGKRSSSIFADELLPPSPPSPHSHHHHHPAKRSRCSPHRAFDAHRREAHLHQLLSLFPDMDPQLLERALETSGDDLDSAIKSLNDLRLESTEAILSATGCKSENGLPTAVYPSVEGIVNNGAAGTPTEHPPAADSCQTGNSGSEWVELFVREMTNAADMDDARARASRALEVLEKSIVERAGADAAQNLQKENMMLKEQLTIVLRENAVLKRAVAIQHERQKEFDERTQEVESLKQLVIQYQEQLRTLEINNYALTMHLKQAQQNNSIPGHFNPDVF</sequence>
<comment type="function">
    <text evidence="8">Acts as an effector of RABF2A and RABF2B. Involved in vacuolar transport of storage proteins. Regulates membrane trafficking to protein storage vacuoles (PSVs). Binds specifically to phosphatidylinositol 3-monophosphate (PtdIns3P).</text>
</comment>
<evidence type="ECO:0000313" key="14">
    <source>
        <dbReference type="Proteomes" id="UP000479710"/>
    </source>
</evidence>
<keyword evidence="14" id="KW-1185">Reference proteome</keyword>
<evidence type="ECO:0000313" key="13">
    <source>
        <dbReference type="EMBL" id="KAF0904041.1"/>
    </source>
</evidence>
<evidence type="ECO:0000259" key="11">
    <source>
        <dbReference type="PROSITE" id="PS50195"/>
    </source>
</evidence>
<dbReference type="PROSITE" id="PS51140">
    <property type="entry name" value="CUE"/>
    <property type="match status" value="1"/>
</dbReference>
<dbReference type="PANTHER" id="PTHR46856:SF1">
    <property type="entry name" value="PX DOMAIN-CONTAINING PROTEIN EREL1-RELATED"/>
    <property type="match status" value="1"/>
</dbReference>
<feature type="region of interest" description="Disordered" evidence="10">
    <location>
        <begin position="453"/>
        <end position="476"/>
    </location>
</feature>
<dbReference type="SUPFAM" id="SSF101447">
    <property type="entry name" value="Formin homology 2 domain (FH2 domain)"/>
    <property type="match status" value="1"/>
</dbReference>
<dbReference type="OrthoDB" id="76516at2759"/>
<dbReference type="InterPro" id="IPR009060">
    <property type="entry name" value="UBA-like_sf"/>
</dbReference>
<keyword evidence="5" id="KW-0653">Protein transport</keyword>
<dbReference type="CDD" id="cd14279">
    <property type="entry name" value="CUE"/>
    <property type="match status" value="1"/>
</dbReference>
<evidence type="ECO:0000256" key="5">
    <source>
        <dbReference type="ARBA" id="ARBA00022927"/>
    </source>
</evidence>
<dbReference type="SUPFAM" id="SSF46934">
    <property type="entry name" value="UBA-like"/>
    <property type="match status" value="1"/>
</dbReference>
<dbReference type="Proteomes" id="UP000479710">
    <property type="component" value="Unassembled WGS sequence"/>
</dbReference>
<evidence type="ECO:0000256" key="9">
    <source>
        <dbReference type="SAM" id="Coils"/>
    </source>
</evidence>
<dbReference type="InterPro" id="IPR001683">
    <property type="entry name" value="PX_dom"/>
</dbReference>
<dbReference type="FunFam" id="3.30.1520.10:FF:000060">
    <property type="entry name" value="Phox (PX) domain-containing protein"/>
    <property type="match status" value="1"/>
</dbReference>
<gene>
    <name evidence="13" type="ORF">E2562_031556</name>
</gene>
<feature type="domain" description="CUE" evidence="12">
    <location>
        <begin position="736"/>
        <end position="779"/>
    </location>
</feature>
<feature type="region of interest" description="Disordered" evidence="10">
    <location>
        <begin position="190"/>
        <end position="222"/>
    </location>
</feature>
<comment type="subcellular location">
    <subcellularLocation>
        <location evidence="2">Cytoplasm</location>
        <location evidence="2">Cytosol</location>
    </subcellularLocation>
    <subcellularLocation>
        <location evidence="1">Endosome membrane</location>
        <topology evidence="1">Peripheral membrane protein</topology>
    </subcellularLocation>
</comment>
<evidence type="ECO:0000256" key="4">
    <source>
        <dbReference type="ARBA" id="ARBA00022490"/>
    </source>
</evidence>
<evidence type="ECO:0000256" key="7">
    <source>
        <dbReference type="ARBA" id="ARBA00023136"/>
    </source>
</evidence>
<dbReference type="InterPro" id="IPR003892">
    <property type="entry name" value="CUE"/>
</dbReference>
<dbReference type="SUPFAM" id="SSF64268">
    <property type="entry name" value="PX domain"/>
    <property type="match status" value="1"/>
</dbReference>
<dbReference type="PROSITE" id="PS50195">
    <property type="entry name" value="PX"/>
    <property type="match status" value="1"/>
</dbReference>
<feature type="compositionally biased region" description="Basic and acidic residues" evidence="10">
    <location>
        <begin position="453"/>
        <end position="470"/>
    </location>
</feature>
<dbReference type="SMART" id="SM00312">
    <property type="entry name" value="PX"/>
    <property type="match status" value="1"/>
</dbReference>
<dbReference type="InterPro" id="IPR036871">
    <property type="entry name" value="PX_dom_sf"/>
</dbReference>
<feature type="region of interest" description="Disordered" evidence="10">
    <location>
        <begin position="283"/>
        <end position="314"/>
    </location>
</feature>
<protein>
    <recommendedName>
        <fullName evidence="15">PX domain-containing protein</fullName>
    </recommendedName>
</protein>
<dbReference type="InterPro" id="IPR044588">
    <property type="entry name" value="EREX-like"/>
</dbReference>
<dbReference type="EMBL" id="SPHZ02000008">
    <property type="protein sequence ID" value="KAF0904041.1"/>
    <property type="molecule type" value="Genomic_DNA"/>
</dbReference>
<dbReference type="GO" id="GO:0010008">
    <property type="term" value="C:endosome membrane"/>
    <property type="evidence" value="ECO:0007669"/>
    <property type="project" value="UniProtKB-SubCell"/>
</dbReference>
<dbReference type="PANTHER" id="PTHR46856">
    <property type="entry name" value="PX DOMAIN-CONTAINING PROTEIN EREL1-RELATED"/>
    <property type="match status" value="1"/>
</dbReference>
<dbReference type="GO" id="GO:0035091">
    <property type="term" value="F:phosphatidylinositol binding"/>
    <property type="evidence" value="ECO:0007669"/>
    <property type="project" value="InterPro"/>
</dbReference>
<keyword evidence="6 9" id="KW-0175">Coiled coil</keyword>
<keyword evidence="7" id="KW-0472">Membrane</keyword>
<organism evidence="13 14">
    <name type="scientific">Oryza meyeriana var. granulata</name>
    <dbReference type="NCBI Taxonomy" id="110450"/>
    <lineage>
        <taxon>Eukaryota</taxon>
        <taxon>Viridiplantae</taxon>
        <taxon>Streptophyta</taxon>
        <taxon>Embryophyta</taxon>
        <taxon>Tracheophyta</taxon>
        <taxon>Spermatophyta</taxon>
        <taxon>Magnoliopsida</taxon>
        <taxon>Liliopsida</taxon>
        <taxon>Poales</taxon>
        <taxon>Poaceae</taxon>
        <taxon>BOP clade</taxon>
        <taxon>Oryzoideae</taxon>
        <taxon>Oryzeae</taxon>
        <taxon>Oryzinae</taxon>
        <taxon>Oryza</taxon>
        <taxon>Oryza meyeriana</taxon>
    </lineage>
</organism>
<dbReference type="GO" id="GO:0005829">
    <property type="term" value="C:cytosol"/>
    <property type="evidence" value="ECO:0007669"/>
    <property type="project" value="UniProtKB-SubCell"/>
</dbReference>
<feature type="coiled-coil region" evidence="9">
    <location>
        <begin position="877"/>
        <end position="942"/>
    </location>
</feature>
<evidence type="ECO:0000256" key="1">
    <source>
        <dbReference type="ARBA" id="ARBA00004481"/>
    </source>
</evidence>
<evidence type="ECO:0000256" key="2">
    <source>
        <dbReference type="ARBA" id="ARBA00004514"/>
    </source>
</evidence>
<evidence type="ECO:0000256" key="8">
    <source>
        <dbReference type="ARBA" id="ARBA00055681"/>
    </source>
</evidence>
<feature type="compositionally biased region" description="Basic residues" evidence="10">
    <location>
        <begin position="713"/>
        <end position="728"/>
    </location>
</feature>
<accession>A0A6G1CVB8</accession>
<feature type="compositionally biased region" description="Basic residues" evidence="10">
    <location>
        <begin position="8"/>
        <end position="20"/>
    </location>
</feature>